<dbReference type="Proteomes" id="UP000234878">
    <property type="component" value="Unassembled WGS sequence"/>
</dbReference>
<proteinExistence type="predicted"/>
<dbReference type="AlphaFoldDB" id="A0AAX0VRR8"/>
<keyword evidence="4" id="KW-1185">Reference proteome</keyword>
<evidence type="ECO:0000256" key="1">
    <source>
        <dbReference type="SAM" id="MobiDB-lite"/>
    </source>
</evidence>
<evidence type="ECO:0000313" key="4">
    <source>
        <dbReference type="Proteomes" id="UP000234839"/>
    </source>
</evidence>
<accession>A0AAX0VRR8</accession>
<dbReference type="InterPro" id="IPR036397">
    <property type="entry name" value="RNaseH_sf"/>
</dbReference>
<dbReference type="Gene3D" id="3.30.420.10">
    <property type="entry name" value="Ribonuclease H-like superfamily/Ribonuclease H"/>
    <property type="match status" value="1"/>
</dbReference>
<gene>
    <name evidence="2" type="ORF">CXG49_22670</name>
    <name evidence="3" type="ORF">CXG53_06275</name>
</gene>
<name>A0AAX0VRR8_9PSED</name>
<reference evidence="4 5" key="1">
    <citation type="submission" date="2017-12" db="EMBL/GenBank/DDBJ databases">
        <title>Detection of the carbapenemase gene blaVIM-5 in members of the Pseudomonas putida group isolated from polluted Nigerian wetlands.</title>
        <authorList>
            <person name="Adelowo O."/>
            <person name="Vollmers J."/>
            <person name="Maeusezahl I."/>
            <person name="Kaster A.-K."/>
            <person name="Mueller J.A."/>
        </authorList>
    </citation>
    <scope>NUCLEOTIDE SEQUENCE [LARGE SCALE GENOMIC DNA]</scope>
    <source>
        <strain evidence="3 4">MR119</strain>
        <strain evidence="2 5">MR144</strain>
    </source>
</reference>
<dbReference type="EMBL" id="PJCP01000003">
    <property type="protein sequence ID" value="PLV25365.1"/>
    <property type="molecule type" value="Genomic_DNA"/>
</dbReference>
<evidence type="ECO:0008006" key="6">
    <source>
        <dbReference type="Google" id="ProtNLM"/>
    </source>
</evidence>
<evidence type="ECO:0000313" key="3">
    <source>
        <dbReference type="EMBL" id="PLV25365.1"/>
    </source>
</evidence>
<evidence type="ECO:0000313" key="2">
    <source>
        <dbReference type="EMBL" id="PLV14724.1"/>
    </source>
</evidence>
<dbReference type="Proteomes" id="UP000234839">
    <property type="component" value="Unassembled WGS sequence"/>
</dbReference>
<organism evidence="2 5">
    <name type="scientific">Pseudomonas guariconensis</name>
    <dbReference type="NCBI Taxonomy" id="1288410"/>
    <lineage>
        <taxon>Bacteria</taxon>
        <taxon>Pseudomonadati</taxon>
        <taxon>Pseudomonadota</taxon>
        <taxon>Gammaproteobacteria</taxon>
        <taxon>Pseudomonadales</taxon>
        <taxon>Pseudomonadaceae</taxon>
        <taxon>Pseudomonas</taxon>
    </lineage>
</organism>
<sequence length="637" mass="71729">MKRVVIPQSVQAGNWPRLPASAVPEEHWELFCQRRTAVQMYIEGHALRAIEQKTHLKGWEVNRLATRFLTLDDQGQCIGERALLPYIHLKSYERRKPSGHKYSGQQGGMSGCLQHLLKIYPEVEEQMIAVIKDSAQTLDDQRNAIAFLAKKFMQILHAVAPDHRGWPYSTKYQGRVSIRRYILALRNQFPASYINAHGSPEARAHIVTGTGHRPYLVAQRPFDVVELDGHFISAFFVLLVEQVNGLMLPIPLDRMWLLAAIDQYSHAVLAYKLVLRSQPGASDVREVLVRASLGGWKAQTLENTNFPYKVDAGFPSSVIEECCGVTFSVLSVDSHLSNIAKKITLQARQDFGFHHYLGPTGRFETRAKIERLFAEVVRHTALLPSTTGSHPRHGRADGAQEKAVDYQLDLTRFIQALDVALANYNTEPSEGIGMFSPLGLIRQYMNQAAILPRIAVERRERLKVDLITKYVTVRGSLAEGRRPYVMLDRVRYTSEHLAANFDLIGLRLCVEIDEHDYRAVNAFLPNGAAIGVLHACGWWATFRHTPYIRRLVNSLIAQRALTITEDLPPSQQICDYFIRHNEPNRALLVKQAEDPSLSTLPRAVVPVKKPVKDYLLQPGQEYPGLPSAGHADNRGGS</sequence>
<dbReference type="GO" id="GO:0003676">
    <property type="term" value="F:nucleic acid binding"/>
    <property type="evidence" value="ECO:0007669"/>
    <property type="project" value="InterPro"/>
</dbReference>
<protein>
    <recommendedName>
        <fullName evidence="6">Integrase catalytic domain-containing protein</fullName>
    </recommendedName>
</protein>
<comment type="caution">
    <text evidence="2">The sequence shown here is derived from an EMBL/GenBank/DDBJ whole genome shotgun (WGS) entry which is preliminary data.</text>
</comment>
<evidence type="ECO:0000313" key="5">
    <source>
        <dbReference type="Proteomes" id="UP000234878"/>
    </source>
</evidence>
<feature type="region of interest" description="Disordered" evidence="1">
    <location>
        <begin position="618"/>
        <end position="637"/>
    </location>
</feature>
<dbReference type="EMBL" id="PJCQ01000027">
    <property type="protein sequence ID" value="PLV14724.1"/>
    <property type="molecule type" value="Genomic_DNA"/>
</dbReference>